<dbReference type="Proteomes" id="UP000663848">
    <property type="component" value="Unassembled WGS sequence"/>
</dbReference>
<evidence type="ECO:0000313" key="9">
    <source>
        <dbReference type="Proteomes" id="UP000663869"/>
    </source>
</evidence>
<dbReference type="PANTHER" id="PTHR33663:SF2">
    <property type="entry name" value="COILED-COIL DOMAIN-CONTAINING PROTEIN 177"/>
    <property type="match status" value="1"/>
</dbReference>
<evidence type="ECO:0000313" key="4">
    <source>
        <dbReference type="EMBL" id="CAF3635041.1"/>
    </source>
</evidence>
<comment type="caution">
    <text evidence="4">The sequence shown here is derived from an EMBL/GenBank/DDBJ whole genome shotgun (WGS) entry which is preliminary data.</text>
</comment>
<dbReference type="Proteomes" id="UP000663872">
    <property type="component" value="Unassembled WGS sequence"/>
</dbReference>
<evidence type="ECO:0000313" key="3">
    <source>
        <dbReference type="EMBL" id="CAF3562842.1"/>
    </source>
</evidence>
<dbReference type="Proteomes" id="UP000663869">
    <property type="component" value="Unassembled WGS sequence"/>
</dbReference>
<dbReference type="EMBL" id="CAJOBQ010000037">
    <property type="protein sequence ID" value="CAF4227001.1"/>
    <property type="molecule type" value="Genomic_DNA"/>
</dbReference>
<dbReference type="Proteomes" id="UP000663862">
    <property type="component" value="Unassembled WGS sequence"/>
</dbReference>
<organism evidence="4 9">
    <name type="scientific">Rotaria socialis</name>
    <dbReference type="NCBI Taxonomy" id="392032"/>
    <lineage>
        <taxon>Eukaryota</taxon>
        <taxon>Metazoa</taxon>
        <taxon>Spiralia</taxon>
        <taxon>Gnathifera</taxon>
        <taxon>Rotifera</taxon>
        <taxon>Eurotatoria</taxon>
        <taxon>Bdelloidea</taxon>
        <taxon>Philodinida</taxon>
        <taxon>Philodinidae</taxon>
        <taxon>Rotaria</taxon>
    </lineage>
</organism>
<accession>A0A818Q373</accession>
<dbReference type="EMBL" id="CAJOBR010003335">
    <property type="protein sequence ID" value="CAF4734218.1"/>
    <property type="molecule type" value="Genomic_DNA"/>
</dbReference>
<dbReference type="EMBL" id="CAJNYD010004028">
    <property type="protein sequence ID" value="CAF3562842.1"/>
    <property type="molecule type" value="Genomic_DNA"/>
</dbReference>
<evidence type="ECO:0000313" key="5">
    <source>
        <dbReference type="EMBL" id="CAF3782319.1"/>
    </source>
</evidence>
<protein>
    <submittedName>
        <fullName evidence="4">Uncharacterized protein</fullName>
    </submittedName>
</protein>
<reference evidence="4" key="1">
    <citation type="submission" date="2021-02" db="EMBL/GenBank/DDBJ databases">
        <authorList>
            <person name="Nowell W R."/>
        </authorList>
    </citation>
    <scope>NUCLEOTIDE SEQUENCE</scope>
</reference>
<dbReference type="EMBL" id="CAJNXB010002881">
    <property type="protein sequence ID" value="CAF3283401.1"/>
    <property type="molecule type" value="Genomic_DNA"/>
</dbReference>
<dbReference type="EMBL" id="CAJNYT010005880">
    <property type="protein sequence ID" value="CAF3782319.1"/>
    <property type="molecule type" value="Genomic_DNA"/>
</dbReference>
<evidence type="ECO:0000313" key="6">
    <source>
        <dbReference type="EMBL" id="CAF4161565.1"/>
    </source>
</evidence>
<feature type="region of interest" description="Disordered" evidence="1">
    <location>
        <begin position="140"/>
        <end position="195"/>
    </location>
</feature>
<dbReference type="OrthoDB" id="200110at2759"/>
<dbReference type="EMBL" id="CAJNYU010003079">
    <property type="protein sequence ID" value="CAF3635041.1"/>
    <property type="molecule type" value="Genomic_DNA"/>
</dbReference>
<evidence type="ECO:0000256" key="1">
    <source>
        <dbReference type="SAM" id="MobiDB-lite"/>
    </source>
</evidence>
<dbReference type="EMBL" id="CAJOBO010000204">
    <property type="protein sequence ID" value="CAF4161565.1"/>
    <property type="molecule type" value="Genomic_DNA"/>
</dbReference>
<dbReference type="Proteomes" id="UP000663833">
    <property type="component" value="Unassembled WGS sequence"/>
</dbReference>
<gene>
    <name evidence="4" type="ORF">FME351_LOCUS23650</name>
    <name evidence="5" type="ORF">GRG538_LOCUS33105</name>
    <name evidence="6" type="ORF">HFQ381_LOCUS5002</name>
    <name evidence="3" type="ORF">LUA448_LOCUS28544</name>
    <name evidence="8" type="ORF">QYT958_LOCUS19790</name>
    <name evidence="2" type="ORF">TIS948_LOCUS17029</name>
    <name evidence="7" type="ORF">TSG867_LOCUS1639</name>
</gene>
<feature type="region of interest" description="Disordered" evidence="1">
    <location>
        <begin position="17"/>
        <end position="41"/>
    </location>
</feature>
<feature type="region of interest" description="Disordered" evidence="1">
    <location>
        <begin position="230"/>
        <end position="266"/>
    </location>
</feature>
<feature type="compositionally biased region" description="Polar residues" evidence="1">
    <location>
        <begin position="230"/>
        <end position="239"/>
    </location>
</feature>
<dbReference type="Proteomes" id="UP000663851">
    <property type="component" value="Unassembled WGS sequence"/>
</dbReference>
<feature type="compositionally biased region" description="Polar residues" evidence="1">
    <location>
        <begin position="144"/>
        <end position="157"/>
    </location>
</feature>
<dbReference type="InterPro" id="IPR029090">
    <property type="entry name" value="DUF4659"/>
</dbReference>
<sequence length="494" mass="56996">MSGGDATRFFDTSGCLNLTRPTTGTSTLPLNQRRNERKRPISSSLQIRGQLKIDLYNFDHIDFIDSKYVLTSPRSLEACARLNIKPVTLLPKRLADVQDDIGSEKVRLSTLADVRDKMDVDRLGNLQRCREEREKIIREEALANPSSTKVIEPQPSTVHDRSLPQRTFFDTKFNPSNSLLHGLDQPTTISSVPVRSQSATGVKFSEYDTNTHLPPRPTSSNRTTVANSILKSASSQWPPTSLYDDANNRDDSYEQRASSSAHLHDDVQRLSKNLRRMSTSDSIPKQNKNERYVSGLENVKQMIERRVAHSNAANDPDAAGFERKQYEVLLGHYDHELKIQKARENALRSEKERELERQETLLHDFLVQTKADERRENETRRKINKLHHTRQFYGTLQQKNHEEQLTDLQRQRLELLHKIQSKDRRTKHFIKDKEETTNLSRSLAKSSQDLRDYLRETNQSFDVMAKKAELTNSVLDKKTTKPLNRNHFKSSLRT</sequence>
<proteinExistence type="predicted"/>
<feature type="compositionally biased region" description="Polar residues" evidence="1">
    <location>
        <begin position="17"/>
        <end position="32"/>
    </location>
</feature>
<evidence type="ECO:0000313" key="7">
    <source>
        <dbReference type="EMBL" id="CAF4227001.1"/>
    </source>
</evidence>
<dbReference type="AlphaFoldDB" id="A0A818Q373"/>
<evidence type="ECO:0000313" key="2">
    <source>
        <dbReference type="EMBL" id="CAF3283401.1"/>
    </source>
</evidence>
<dbReference type="PANTHER" id="PTHR33663">
    <property type="entry name" value="COILED-COIL DOMAIN-CONTAINING PROTEIN 177"/>
    <property type="match status" value="1"/>
</dbReference>
<name>A0A818Q373_9BILA</name>
<dbReference type="Proteomes" id="UP000663825">
    <property type="component" value="Unassembled WGS sequence"/>
</dbReference>
<evidence type="ECO:0000313" key="8">
    <source>
        <dbReference type="EMBL" id="CAF4734218.1"/>
    </source>
</evidence>
<feature type="compositionally biased region" description="Polar residues" evidence="1">
    <location>
        <begin position="173"/>
        <end position="195"/>
    </location>
</feature>